<dbReference type="Proteomes" id="UP000290289">
    <property type="component" value="Chromosome 17"/>
</dbReference>
<protein>
    <submittedName>
        <fullName evidence="1">Uncharacterized protein</fullName>
    </submittedName>
</protein>
<dbReference type="EMBL" id="RDQH01000343">
    <property type="protein sequence ID" value="RXH69134.1"/>
    <property type="molecule type" value="Genomic_DNA"/>
</dbReference>
<dbReference type="AlphaFoldDB" id="A0A498HFN7"/>
<evidence type="ECO:0000313" key="1">
    <source>
        <dbReference type="EMBL" id="RXH69134.1"/>
    </source>
</evidence>
<name>A0A498HFN7_MALDO</name>
<proteinExistence type="predicted"/>
<keyword evidence="2" id="KW-1185">Reference proteome</keyword>
<sequence>MGDKLLAQAFNVGPLAGCKLIRKYKVVHMIQVCCRLARFMGVDSISTPFVSIFCLYDLASRIYIILPIGSILLRNRIYEEGVFIEFVVFREHTCGMKEEIRKRLTNCKDG</sequence>
<accession>A0A498HFN7</accession>
<gene>
    <name evidence="1" type="ORF">DVH24_031467</name>
</gene>
<organism evidence="1 2">
    <name type="scientific">Malus domestica</name>
    <name type="common">Apple</name>
    <name type="synonym">Pyrus malus</name>
    <dbReference type="NCBI Taxonomy" id="3750"/>
    <lineage>
        <taxon>Eukaryota</taxon>
        <taxon>Viridiplantae</taxon>
        <taxon>Streptophyta</taxon>
        <taxon>Embryophyta</taxon>
        <taxon>Tracheophyta</taxon>
        <taxon>Spermatophyta</taxon>
        <taxon>Magnoliopsida</taxon>
        <taxon>eudicotyledons</taxon>
        <taxon>Gunneridae</taxon>
        <taxon>Pentapetalae</taxon>
        <taxon>rosids</taxon>
        <taxon>fabids</taxon>
        <taxon>Rosales</taxon>
        <taxon>Rosaceae</taxon>
        <taxon>Amygdaloideae</taxon>
        <taxon>Maleae</taxon>
        <taxon>Malus</taxon>
    </lineage>
</organism>
<comment type="caution">
    <text evidence="1">The sequence shown here is derived from an EMBL/GenBank/DDBJ whole genome shotgun (WGS) entry which is preliminary data.</text>
</comment>
<reference evidence="1 2" key="1">
    <citation type="submission" date="2018-10" db="EMBL/GenBank/DDBJ databases">
        <title>A high-quality apple genome assembly.</title>
        <authorList>
            <person name="Hu J."/>
        </authorList>
    </citation>
    <scope>NUCLEOTIDE SEQUENCE [LARGE SCALE GENOMIC DNA]</scope>
    <source>
        <strain evidence="2">cv. HFTH1</strain>
        <tissue evidence="1">Young leaf</tissue>
    </source>
</reference>
<evidence type="ECO:0000313" key="2">
    <source>
        <dbReference type="Proteomes" id="UP000290289"/>
    </source>
</evidence>